<feature type="region of interest" description="Disordered" evidence="1">
    <location>
        <begin position="154"/>
        <end position="175"/>
    </location>
</feature>
<evidence type="ECO:0000313" key="4">
    <source>
        <dbReference type="Proteomes" id="UP000215902"/>
    </source>
</evidence>
<dbReference type="InterPro" id="IPR004012">
    <property type="entry name" value="Run_dom"/>
</dbReference>
<feature type="region of interest" description="Disordered" evidence="1">
    <location>
        <begin position="308"/>
        <end position="338"/>
    </location>
</feature>
<evidence type="ECO:0000259" key="2">
    <source>
        <dbReference type="PROSITE" id="PS50826"/>
    </source>
</evidence>
<feature type="compositionally biased region" description="Low complexity" evidence="1">
    <location>
        <begin position="320"/>
        <end position="330"/>
    </location>
</feature>
<evidence type="ECO:0000313" key="3">
    <source>
        <dbReference type="EMBL" id="PAA72910.1"/>
    </source>
</evidence>
<dbReference type="PROSITE" id="PS50826">
    <property type="entry name" value="RUN"/>
    <property type="match status" value="1"/>
</dbReference>
<accession>A0A267FGK2</accession>
<dbReference type="Proteomes" id="UP000215902">
    <property type="component" value="Unassembled WGS sequence"/>
</dbReference>
<dbReference type="InterPro" id="IPR047343">
    <property type="entry name" value="RUSC1_2"/>
</dbReference>
<dbReference type="InterPro" id="IPR058732">
    <property type="entry name" value="RUNDC1_M"/>
</dbReference>
<dbReference type="Pfam" id="PF26030">
    <property type="entry name" value="RUNDC1"/>
    <property type="match status" value="1"/>
</dbReference>
<protein>
    <recommendedName>
        <fullName evidence="2">RUN domain-containing protein</fullName>
    </recommendedName>
</protein>
<comment type="caution">
    <text evidence="3">The sequence shown here is derived from an EMBL/GenBank/DDBJ whole genome shotgun (WGS) entry which is preliminary data.</text>
</comment>
<dbReference type="EMBL" id="NIVC01001052">
    <property type="protein sequence ID" value="PAA72910.1"/>
    <property type="molecule type" value="Genomic_DNA"/>
</dbReference>
<feature type="compositionally biased region" description="Acidic residues" evidence="1">
    <location>
        <begin position="60"/>
        <end position="76"/>
    </location>
</feature>
<sequence length="656" mass="71170">MTELLNSGVQPAAAAATAADLDSGEASFTAKKGSPAKPGNEDEYKIGNNGVKYFHQPAADVDDGDDDEDDDDDDEPPLERWAPLGASNPDAVVTAAACSSDSGDQLRNLREEQEQLTNSLMSLTSHFAQVQFRLTQVLDAPPEEREAMLRQLEEFSSRGVPDLRSLPSGAQRDPSQQLISQLRSQLDELEKFACDTGQYDGPPTLQQLEQHRVVMETLRSQLHVEVPTDKQLSADEVKQALDSAVTQIVHPAKVKEQLVEQLKTQITDLERFIDFLQGENTVFPCTRAQNPNSVCLCPEHRPAKLKKANLGQQKDHSANGGSPDGSPGPSDSERRQSRARLHAVTVQMMRRAIALLQMVAVSQLGCGGQLQQGHDFGPSGSNQMKSGDGAAARHFGDLRARLEVAVTKVVEVAEESRSAEHEDLYITSEEVLLAVRKELCPALRDLLLHGLALPSGSGIGGGVGGSGQSGLVSLLGCFSVRRRPLVPRPAAGSGVAAASSSAAASAGGSDIADQVWSLFAEWFRMKGGQEYTDSPARKLSESFSLSMVGSRAVTVKEELLSAIHHVNSLHEEWGRGGDPRFKALVSLALNRGKLVPWLRLIVLNTFFLDNWWTAWSYTAKTGWSDAFHALNRLAKIPFQLPCDLAVRQFTNMNDAF</sequence>
<dbReference type="PANTHER" id="PTHR15591">
    <property type="entry name" value="RUN AND SH3 DOMAIN CONTAINING"/>
    <property type="match status" value="1"/>
</dbReference>
<dbReference type="STRING" id="282301.A0A267FGK2"/>
<evidence type="ECO:0000256" key="1">
    <source>
        <dbReference type="SAM" id="MobiDB-lite"/>
    </source>
</evidence>
<gene>
    <name evidence="3" type="ORF">BOX15_Mlig013844g1</name>
</gene>
<dbReference type="AlphaFoldDB" id="A0A267FGK2"/>
<dbReference type="Gene3D" id="1.20.58.900">
    <property type="match status" value="1"/>
</dbReference>
<organism evidence="3 4">
    <name type="scientific">Macrostomum lignano</name>
    <dbReference type="NCBI Taxonomy" id="282301"/>
    <lineage>
        <taxon>Eukaryota</taxon>
        <taxon>Metazoa</taxon>
        <taxon>Spiralia</taxon>
        <taxon>Lophotrochozoa</taxon>
        <taxon>Platyhelminthes</taxon>
        <taxon>Rhabditophora</taxon>
        <taxon>Macrostomorpha</taxon>
        <taxon>Macrostomida</taxon>
        <taxon>Macrostomidae</taxon>
        <taxon>Macrostomum</taxon>
    </lineage>
</organism>
<feature type="domain" description="RUN" evidence="2">
    <location>
        <begin position="430"/>
        <end position="645"/>
    </location>
</feature>
<dbReference type="OrthoDB" id="10068328at2759"/>
<proteinExistence type="predicted"/>
<feature type="region of interest" description="Disordered" evidence="1">
    <location>
        <begin position="1"/>
        <end position="89"/>
    </location>
</feature>
<reference evidence="3 4" key="1">
    <citation type="submission" date="2017-06" db="EMBL/GenBank/DDBJ databases">
        <title>A platform for efficient transgenesis in Macrostomum lignano, a flatworm model organism for stem cell research.</title>
        <authorList>
            <person name="Berezikov E."/>
        </authorList>
    </citation>
    <scope>NUCLEOTIDE SEQUENCE [LARGE SCALE GENOMIC DNA]</scope>
    <source>
        <strain evidence="3">DV1</strain>
        <tissue evidence="3">Whole organism</tissue>
    </source>
</reference>
<dbReference type="InterPro" id="IPR037213">
    <property type="entry name" value="Run_dom_sf"/>
</dbReference>
<dbReference type="Pfam" id="PF02759">
    <property type="entry name" value="RUN"/>
    <property type="match status" value="1"/>
</dbReference>
<keyword evidence="4" id="KW-1185">Reference proteome</keyword>
<name>A0A267FGK2_9PLAT</name>
<dbReference type="PANTHER" id="PTHR15591:SF19">
    <property type="entry name" value="RUN DOMAIN-CONTAINING PROTEIN 1 ISOFORM X1"/>
    <property type="match status" value="1"/>
</dbReference>